<dbReference type="PANTHER" id="PTHR44376">
    <property type="entry name" value="TRANSCRIPTIONAL REGULATOR OF FILAMENTOUS GROWTH FLO8"/>
    <property type="match status" value="1"/>
</dbReference>
<reference evidence="2" key="1">
    <citation type="journal article" date="2018" name="Nat. Plants">
        <title>Whole-genome landscape of Medicago truncatula symbiotic genes.</title>
        <authorList>
            <person name="Pecrix Y."/>
            <person name="Gamas P."/>
            <person name="Carrere S."/>
        </authorList>
    </citation>
    <scope>NUCLEOTIDE SEQUENCE</scope>
    <source>
        <tissue evidence="2">Leaves</tissue>
    </source>
</reference>
<feature type="repeat" description="WD" evidence="1">
    <location>
        <begin position="171"/>
        <end position="205"/>
    </location>
</feature>
<dbReference type="Gramene" id="rna24981">
    <property type="protein sequence ID" value="RHN62408.1"/>
    <property type="gene ID" value="gene24981"/>
</dbReference>
<evidence type="ECO:0000313" key="2">
    <source>
        <dbReference type="EMBL" id="RHN62408.1"/>
    </source>
</evidence>
<feature type="repeat" description="WD" evidence="1">
    <location>
        <begin position="126"/>
        <end position="167"/>
    </location>
</feature>
<name>A0A396IC96_MEDTR</name>
<feature type="repeat" description="WD" evidence="1">
    <location>
        <begin position="353"/>
        <end position="366"/>
    </location>
</feature>
<dbReference type="InterPro" id="IPR006594">
    <property type="entry name" value="LisH"/>
</dbReference>
<dbReference type="PANTHER" id="PTHR44376:SF8">
    <property type="entry name" value="TRANSCRIPTIONAL COREPRESSOR LEUNIG-LIKE"/>
    <property type="match status" value="1"/>
</dbReference>
<dbReference type="EMBL" id="PSQE01000004">
    <property type="protein sequence ID" value="RHN62408.1"/>
    <property type="molecule type" value="Genomic_DNA"/>
</dbReference>
<evidence type="ECO:0000256" key="1">
    <source>
        <dbReference type="PROSITE-ProRule" id="PRU00221"/>
    </source>
</evidence>
<dbReference type="Gene3D" id="2.130.10.10">
    <property type="entry name" value="YVTN repeat-like/Quinoprotein amine dehydrogenase"/>
    <property type="match status" value="2"/>
</dbReference>
<dbReference type="InterPro" id="IPR001680">
    <property type="entry name" value="WD40_rpt"/>
</dbReference>
<dbReference type="InterPro" id="IPR044716">
    <property type="entry name" value="LEUNIG-like"/>
</dbReference>
<comment type="caution">
    <text evidence="2">The sequence shown here is derived from an EMBL/GenBank/DDBJ whole genome shotgun (WGS) entry which is preliminary data.</text>
</comment>
<dbReference type="GO" id="GO:0003714">
    <property type="term" value="F:transcription corepressor activity"/>
    <property type="evidence" value="ECO:0007669"/>
    <property type="project" value="InterPro"/>
</dbReference>
<gene>
    <name evidence="2" type="ORF">MtrunA17_Chr4g0047091</name>
</gene>
<dbReference type="InterPro" id="IPR036322">
    <property type="entry name" value="WD40_repeat_dom_sf"/>
</dbReference>
<dbReference type="PROSITE" id="PS50896">
    <property type="entry name" value="LISH"/>
    <property type="match status" value="1"/>
</dbReference>
<dbReference type="InterPro" id="IPR015943">
    <property type="entry name" value="WD40/YVTN_repeat-like_dom_sf"/>
</dbReference>
<proteinExistence type="predicted"/>
<keyword evidence="1" id="KW-0853">WD repeat</keyword>
<dbReference type="Proteomes" id="UP000265566">
    <property type="component" value="Chromosome 4"/>
</dbReference>
<dbReference type="Pfam" id="PF00400">
    <property type="entry name" value="WD40"/>
    <property type="match status" value="4"/>
</dbReference>
<sequence length="366" mass="41168">MFFPFSCAAFFHFVSYQCVCVLCSFQIFLHDYLKKKGFLETAQIFQNEAQVNNGQTLAEFDQEPRGFLYYIWTRFYDSKLQMSGTSSQSQLLSCDFSSDGKIVASGGLGKQPFICYMETGNSFTTSETHLDAILEVRFRSGSPIFATSSADRTVKLWHAKRTRPERELLELAGHNGIVSSLDFHPLREILCSSDTCDAIKVWDLEQCVTINNFTEGGRQVRFQPGSGTFLAVANQNVITIFNTQDLSVFHKFQGHVKEIKSICWDATGNMIASVSEDDVRVLSVFMKESIYEYPSNGKRFQSVIFHPRYPNVLVIGCFQCLELLILENGQTHSSTHASDLSITGLAVAQNETITSASDDSVVKIWR</sequence>
<dbReference type="PROSITE" id="PS50294">
    <property type="entry name" value="WD_REPEATS_REGION"/>
    <property type="match status" value="3"/>
</dbReference>
<dbReference type="SMART" id="SM00320">
    <property type="entry name" value="WD40"/>
    <property type="match status" value="6"/>
</dbReference>
<dbReference type="SUPFAM" id="SSF50978">
    <property type="entry name" value="WD40 repeat-like"/>
    <property type="match status" value="1"/>
</dbReference>
<dbReference type="AlphaFoldDB" id="A0A396IC96"/>
<organism evidence="2">
    <name type="scientific">Medicago truncatula</name>
    <name type="common">Barrel medic</name>
    <name type="synonym">Medicago tribuloides</name>
    <dbReference type="NCBI Taxonomy" id="3880"/>
    <lineage>
        <taxon>Eukaryota</taxon>
        <taxon>Viridiplantae</taxon>
        <taxon>Streptophyta</taxon>
        <taxon>Embryophyta</taxon>
        <taxon>Tracheophyta</taxon>
        <taxon>Spermatophyta</taxon>
        <taxon>Magnoliopsida</taxon>
        <taxon>eudicotyledons</taxon>
        <taxon>Gunneridae</taxon>
        <taxon>Pentapetalae</taxon>
        <taxon>rosids</taxon>
        <taxon>fabids</taxon>
        <taxon>Fabales</taxon>
        <taxon>Fabaceae</taxon>
        <taxon>Papilionoideae</taxon>
        <taxon>50 kb inversion clade</taxon>
        <taxon>NPAAA clade</taxon>
        <taxon>Hologalegina</taxon>
        <taxon>IRL clade</taxon>
        <taxon>Trifolieae</taxon>
        <taxon>Medicago</taxon>
    </lineage>
</organism>
<protein>
    <submittedName>
        <fullName evidence="2">Putative transcription factor WD40-like family</fullName>
    </submittedName>
</protein>
<dbReference type="PROSITE" id="PS50082">
    <property type="entry name" value="WD_REPEATS_2"/>
    <property type="match status" value="3"/>
</dbReference>
<accession>A0A396IC96</accession>